<comment type="caution">
    <text evidence="6">The sequence shown here is derived from an EMBL/GenBank/DDBJ whole genome shotgun (WGS) entry which is preliminary data.</text>
</comment>
<dbReference type="SMART" id="SM00346">
    <property type="entry name" value="HTH_ICLR"/>
    <property type="match status" value="1"/>
</dbReference>
<dbReference type="InterPro" id="IPR005471">
    <property type="entry name" value="Tscrpt_reg_IclR_N"/>
</dbReference>
<dbReference type="InterPro" id="IPR029016">
    <property type="entry name" value="GAF-like_dom_sf"/>
</dbReference>
<dbReference type="EMBL" id="BOMQ01000051">
    <property type="protein sequence ID" value="GIE50652.1"/>
    <property type="molecule type" value="Genomic_DNA"/>
</dbReference>
<dbReference type="SUPFAM" id="SSF46785">
    <property type="entry name" value="Winged helix' DNA-binding domain"/>
    <property type="match status" value="1"/>
</dbReference>
<keyword evidence="1" id="KW-0805">Transcription regulation</keyword>
<protein>
    <submittedName>
        <fullName evidence="6">IclR family transcriptional regulator</fullName>
    </submittedName>
</protein>
<dbReference type="InterPro" id="IPR036388">
    <property type="entry name" value="WH-like_DNA-bd_sf"/>
</dbReference>
<evidence type="ECO:0000313" key="7">
    <source>
        <dbReference type="Proteomes" id="UP000647172"/>
    </source>
</evidence>
<keyword evidence="2" id="KW-0238">DNA-binding</keyword>
<dbReference type="AlphaFoldDB" id="A0A919JK71"/>
<dbReference type="PROSITE" id="PS51078">
    <property type="entry name" value="ICLR_ED"/>
    <property type="match status" value="1"/>
</dbReference>
<proteinExistence type="predicted"/>
<accession>A0A919JK71</accession>
<dbReference type="Gene3D" id="3.30.450.40">
    <property type="match status" value="1"/>
</dbReference>
<name>A0A919JK71_9ACTN</name>
<sequence>MSSHPRTGLLQSVERAMAVLDHVAAAPGPLPARDISRALGLALPTTYHLLTTLVTGGYLVHLAEEHAYALGHRVDDLARGLRRQIAVPPEVERVTAVVHRQAHAAAYYAALRDAEMIVAHVAECPAHPRIRVLDVGFHRVPHATAFGKLMLAMLEPAAAEDLLDTTGTPPVTAGTVTDRRLLRRQLAQVRSTGLAIEVDEFQADLSCMAAPVTDAADRFVGAVAVSMPTARMREHRWAVERAVRLGAVRATRAVSLSAAARAGRCHTDGANP</sequence>
<evidence type="ECO:0000259" key="5">
    <source>
        <dbReference type="PROSITE" id="PS51078"/>
    </source>
</evidence>
<dbReference type="GO" id="GO:0003677">
    <property type="term" value="F:DNA binding"/>
    <property type="evidence" value="ECO:0007669"/>
    <property type="project" value="UniProtKB-KW"/>
</dbReference>
<dbReference type="Pfam" id="PF01614">
    <property type="entry name" value="IclR_C"/>
    <property type="match status" value="1"/>
</dbReference>
<keyword evidence="3" id="KW-0804">Transcription</keyword>
<dbReference type="InterPro" id="IPR036390">
    <property type="entry name" value="WH_DNA-bd_sf"/>
</dbReference>
<feature type="domain" description="IclR-ED" evidence="5">
    <location>
        <begin position="73"/>
        <end position="260"/>
    </location>
</feature>
<dbReference type="PROSITE" id="PS51077">
    <property type="entry name" value="HTH_ICLR"/>
    <property type="match status" value="1"/>
</dbReference>
<dbReference type="InterPro" id="IPR050707">
    <property type="entry name" value="HTH_MetabolicPath_Reg"/>
</dbReference>
<organism evidence="6 7">
    <name type="scientific">Actinoplanes nipponensis</name>
    <dbReference type="NCBI Taxonomy" id="135950"/>
    <lineage>
        <taxon>Bacteria</taxon>
        <taxon>Bacillati</taxon>
        <taxon>Actinomycetota</taxon>
        <taxon>Actinomycetes</taxon>
        <taxon>Micromonosporales</taxon>
        <taxon>Micromonosporaceae</taxon>
        <taxon>Actinoplanes</taxon>
    </lineage>
</organism>
<dbReference type="PANTHER" id="PTHR30136">
    <property type="entry name" value="HELIX-TURN-HELIX TRANSCRIPTIONAL REGULATOR, ICLR FAMILY"/>
    <property type="match status" value="1"/>
</dbReference>
<dbReference type="PANTHER" id="PTHR30136:SF24">
    <property type="entry name" value="HTH-TYPE TRANSCRIPTIONAL REPRESSOR ALLR"/>
    <property type="match status" value="1"/>
</dbReference>
<dbReference type="RefSeq" id="WP_203770545.1">
    <property type="nucleotide sequence ID" value="NZ_BAAAYJ010000024.1"/>
</dbReference>
<dbReference type="GO" id="GO:0003700">
    <property type="term" value="F:DNA-binding transcription factor activity"/>
    <property type="evidence" value="ECO:0007669"/>
    <property type="project" value="TreeGrafter"/>
</dbReference>
<feature type="domain" description="HTH iclR-type" evidence="4">
    <location>
        <begin position="10"/>
        <end position="72"/>
    </location>
</feature>
<keyword evidence="7" id="KW-1185">Reference proteome</keyword>
<gene>
    <name evidence="6" type="ORF">Ani05nite_41860</name>
</gene>
<dbReference type="GO" id="GO:0045892">
    <property type="term" value="P:negative regulation of DNA-templated transcription"/>
    <property type="evidence" value="ECO:0007669"/>
    <property type="project" value="TreeGrafter"/>
</dbReference>
<dbReference type="SUPFAM" id="SSF55781">
    <property type="entry name" value="GAF domain-like"/>
    <property type="match status" value="1"/>
</dbReference>
<dbReference type="Pfam" id="PF09339">
    <property type="entry name" value="HTH_IclR"/>
    <property type="match status" value="1"/>
</dbReference>
<evidence type="ECO:0000256" key="1">
    <source>
        <dbReference type="ARBA" id="ARBA00023015"/>
    </source>
</evidence>
<dbReference type="InterPro" id="IPR014757">
    <property type="entry name" value="Tscrpt_reg_IclR_C"/>
</dbReference>
<evidence type="ECO:0000256" key="2">
    <source>
        <dbReference type="ARBA" id="ARBA00023125"/>
    </source>
</evidence>
<evidence type="ECO:0000313" key="6">
    <source>
        <dbReference type="EMBL" id="GIE50652.1"/>
    </source>
</evidence>
<evidence type="ECO:0000259" key="4">
    <source>
        <dbReference type="PROSITE" id="PS51077"/>
    </source>
</evidence>
<dbReference type="Proteomes" id="UP000647172">
    <property type="component" value="Unassembled WGS sequence"/>
</dbReference>
<reference evidence="6" key="1">
    <citation type="submission" date="2021-01" db="EMBL/GenBank/DDBJ databases">
        <title>Whole genome shotgun sequence of Actinoplanes nipponensis NBRC 14063.</title>
        <authorList>
            <person name="Komaki H."/>
            <person name="Tamura T."/>
        </authorList>
    </citation>
    <scope>NUCLEOTIDE SEQUENCE</scope>
    <source>
        <strain evidence="6">NBRC 14063</strain>
    </source>
</reference>
<dbReference type="Gene3D" id="1.10.10.10">
    <property type="entry name" value="Winged helix-like DNA-binding domain superfamily/Winged helix DNA-binding domain"/>
    <property type="match status" value="1"/>
</dbReference>
<evidence type="ECO:0000256" key="3">
    <source>
        <dbReference type="ARBA" id="ARBA00023163"/>
    </source>
</evidence>